<protein>
    <recommendedName>
        <fullName evidence="3">DUF3800 domain-containing protein</fullName>
    </recommendedName>
</protein>
<dbReference type="OrthoDB" id="2680392at2"/>
<proteinExistence type="predicted"/>
<dbReference type="InterPro" id="IPR024524">
    <property type="entry name" value="DUF3800"/>
</dbReference>
<evidence type="ECO:0008006" key="3">
    <source>
        <dbReference type="Google" id="ProtNLM"/>
    </source>
</evidence>
<dbReference type="RefSeq" id="WP_091741165.1">
    <property type="nucleotide sequence ID" value="NZ_FNNQ01000012.1"/>
</dbReference>
<reference evidence="1 2" key="1">
    <citation type="submission" date="2016-10" db="EMBL/GenBank/DDBJ databases">
        <authorList>
            <person name="de Groot N.N."/>
        </authorList>
    </citation>
    <scope>NUCLEOTIDE SEQUENCE [LARGE SCALE GENOMIC DNA]</scope>
    <source>
        <strain evidence="1 2">DSM 45610</strain>
    </source>
</reference>
<dbReference type="Pfam" id="PF12686">
    <property type="entry name" value="DUF3800"/>
    <property type="match status" value="1"/>
</dbReference>
<dbReference type="STRING" id="1048340.SAMN05444487_11231"/>
<dbReference type="Proteomes" id="UP000198534">
    <property type="component" value="Unassembled WGS sequence"/>
</dbReference>
<name>A0A1H2ZW64_9BACL</name>
<accession>A0A1H2ZW64</accession>
<dbReference type="EMBL" id="FNNQ01000012">
    <property type="protein sequence ID" value="SDX21663.1"/>
    <property type="molecule type" value="Genomic_DNA"/>
</dbReference>
<evidence type="ECO:0000313" key="2">
    <source>
        <dbReference type="Proteomes" id="UP000198534"/>
    </source>
</evidence>
<gene>
    <name evidence="1" type="ORF">SAMN05444487_11231</name>
</gene>
<organism evidence="1 2">
    <name type="scientific">Marininema mesophilum</name>
    <dbReference type="NCBI Taxonomy" id="1048340"/>
    <lineage>
        <taxon>Bacteria</taxon>
        <taxon>Bacillati</taxon>
        <taxon>Bacillota</taxon>
        <taxon>Bacilli</taxon>
        <taxon>Bacillales</taxon>
        <taxon>Thermoactinomycetaceae</taxon>
        <taxon>Marininema</taxon>
    </lineage>
</organism>
<sequence>MLDKVSHLVFLDESGDHSLGYIDKQFPVFALASTIFEKNYYIQQANPLIDSLKYKYWGHRGIIFHSVEMRKTRGAFDFLFNPETRTNFMGDMYQLIDQLKFDIIAAGIHKLDHTHHYVTPHSPYDLTLEFIMERLYFYFKQTSHRCVLIAESRGQKENADLYAAV</sequence>
<keyword evidence="2" id="KW-1185">Reference proteome</keyword>
<evidence type="ECO:0000313" key="1">
    <source>
        <dbReference type="EMBL" id="SDX21663.1"/>
    </source>
</evidence>
<dbReference type="AlphaFoldDB" id="A0A1H2ZW64"/>